<proteinExistence type="predicted"/>
<keyword evidence="3" id="KW-1185">Reference proteome</keyword>
<dbReference type="RefSeq" id="WP_125578601.1">
    <property type="nucleotide sequence ID" value="NZ_JBHTOF010000024.1"/>
</dbReference>
<dbReference type="Gene3D" id="2.30.110.10">
    <property type="entry name" value="Electron Transport, Fmn-binding Protein, Chain A"/>
    <property type="match status" value="1"/>
</dbReference>
<dbReference type="EMBL" id="JBHTOF010000024">
    <property type="protein sequence ID" value="MFD1465115.1"/>
    <property type="molecule type" value="Genomic_DNA"/>
</dbReference>
<reference evidence="3" key="1">
    <citation type="journal article" date="2019" name="Int. J. Syst. Evol. Microbiol.">
        <title>The Global Catalogue of Microorganisms (GCM) 10K type strain sequencing project: providing services to taxonomists for standard genome sequencing and annotation.</title>
        <authorList>
            <consortium name="The Broad Institute Genomics Platform"/>
            <consortium name="The Broad Institute Genome Sequencing Center for Infectious Disease"/>
            <person name="Wu L."/>
            <person name="Ma J."/>
        </authorList>
    </citation>
    <scope>NUCLEOTIDE SEQUENCE [LARGE SCALE GENOMIC DNA]</scope>
    <source>
        <strain evidence="3">CCM 8951</strain>
    </source>
</reference>
<evidence type="ECO:0000313" key="2">
    <source>
        <dbReference type="EMBL" id="MFD1465115.1"/>
    </source>
</evidence>
<name>A0ABW4DQ89_9LACO</name>
<sequence length="184" mass="20954">MKEFDTAKLYYGFPIFILGYPDAESGYNITACSSSYSLGSMVVFGLGSDSNTAEQIAHFKRCSLNVMSAESLATIEKAGFLHKRPKLTPDIPHIIQDDVPILTDALLTIELKIARVETFLNNTNFTAHVEKRLVRDDLIENDRLVNENFDPIYFVGNQHRRSYRFLEPERSGKLGSYLRQQKKQ</sequence>
<comment type="caution">
    <text evidence="2">The sequence shown here is derived from an EMBL/GenBank/DDBJ whole genome shotgun (WGS) entry which is preliminary data.</text>
</comment>
<evidence type="ECO:0000313" key="3">
    <source>
        <dbReference type="Proteomes" id="UP001597244"/>
    </source>
</evidence>
<dbReference type="InterPro" id="IPR002563">
    <property type="entry name" value="Flavin_Rdtase-like_dom"/>
</dbReference>
<dbReference type="Proteomes" id="UP001597244">
    <property type="component" value="Unassembled WGS sequence"/>
</dbReference>
<feature type="domain" description="Flavin reductase like" evidence="1">
    <location>
        <begin position="15"/>
        <end position="139"/>
    </location>
</feature>
<evidence type="ECO:0000259" key="1">
    <source>
        <dbReference type="Pfam" id="PF01613"/>
    </source>
</evidence>
<dbReference type="SUPFAM" id="SSF50475">
    <property type="entry name" value="FMN-binding split barrel"/>
    <property type="match status" value="1"/>
</dbReference>
<dbReference type="InterPro" id="IPR012349">
    <property type="entry name" value="Split_barrel_FMN-bd"/>
</dbReference>
<organism evidence="2 3">
    <name type="scientific">Lapidilactobacillus mulanensis</name>
    <dbReference type="NCBI Taxonomy" id="2485999"/>
    <lineage>
        <taxon>Bacteria</taxon>
        <taxon>Bacillati</taxon>
        <taxon>Bacillota</taxon>
        <taxon>Bacilli</taxon>
        <taxon>Lactobacillales</taxon>
        <taxon>Lactobacillaceae</taxon>
        <taxon>Lapidilactobacillus</taxon>
    </lineage>
</organism>
<protein>
    <submittedName>
        <fullName evidence="2">Flavin reductase</fullName>
    </submittedName>
</protein>
<accession>A0ABW4DQ89</accession>
<dbReference type="Pfam" id="PF01613">
    <property type="entry name" value="Flavin_Reduct"/>
    <property type="match status" value="1"/>
</dbReference>
<gene>
    <name evidence="2" type="ORF">ACFQ4L_03290</name>
</gene>